<evidence type="ECO:0000256" key="7">
    <source>
        <dbReference type="ARBA" id="ARBA00022723"/>
    </source>
</evidence>
<dbReference type="CDD" id="cd09603">
    <property type="entry name" value="M1_APN_like"/>
    <property type="match status" value="1"/>
</dbReference>
<evidence type="ECO:0000256" key="13">
    <source>
        <dbReference type="SAM" id="SignalP"/>
    </source>
</evidence>
<dbReference type="GO" id="GO:0008237">
    <property type="term" value="F:metallopeptidase activity"/>
    <property type="evidence" value="ECO:0007669"/>
    <property type="project" value="UniProtKB-KW"/>
</dbReference>
<dbReference type="SUPFAM" id="SSF63737">
    <property type="entry name" value="Leukotriene A4 hydrolase N-terminal domain"/>
    <property type="match status" value="1"/>
</dbReference>
<dbReference type="InterPro" id="IPR042097">
    <property type="entry name" value="Aminopeptidase_N-like_N_sf"/>
</dbReference>
<comment type="catalytic activity">
    <reaction evidence="1">
        <text>Release of an N-terminal amino acid, Xaa-|-Yaa- from a peptide, amide or arylamide. Xaa is preferably Ala, but may be most amino acids including Pro (slow action). When a terminal hydrophobic residue is followed by a prolyl residue, the two may be released as an intact Xaa-Pro dipeptide.</text>
        <dbReference type="EC" id="3.4.11.2"/>
    </reaction>
</comment>
<gene>
    <name evidence="16" type="ORF">BFF78_23300</name>
</gene>
<evidence type="ECO:0000256" key="3">
    <source>
        <dbReference type="ARBA" id="ARBA00010136"/>
    </source>
</evidence>
<keyword evidence="17" id="KW-1185">Reference proteome</keyword>
<evidence type="ECO:0000256" key="5">
    <source>
        <dbReference type="ARBA" id="ARBA00015611"/>
    </source>
</evidence>
<dbReference type="Pfam" id="PF01433">
    <property type="entry name" value="Peptidase_M1"/>
    <property type="match status" value="1"/>
</dbReference>
<evidence type="ECO:0000256" key="12">
    <source>
        <dbReference type="ARBA" id="ARBA00031533"/>
    </source>
</evidence>
<evidence type="ECO:0000256" key="4">
    <source>
        <dbReference type="ARBA" id="ARBA00012564"/>
    </source>
</evidence>
<organism evidence="16 17">
    <name type="scientific">Streptomyces fodineus</name>
    <dbReference type="NCBI Taxonomy" id="1904616"/>
    <lineage>
        <taxon>Bacteria</taxon>
        <taxon>Bacillati</taxon>
        <taxon>Actinomycetota</taxon>
        <taxon>Actinomycetes</taxon>
        <taxon>Kitasatosporales</taxon>
        <taxon>Streptomycetaceae</taxon>
        <taxon>Streptomyces</taxon>
    </lineage>
</organism>
<feature type="chain" id="PRO_5039242778" description="Aminopeptidase N" evidence="13">
    <location>
        <begin position="26"/>
        <end position="464"/>
    </location>
</feature>
<proteinExistence type="inferred from homology"/>
<evidence type="ECO:0000256" key="1">
    <source>
        <dbReference type="ARBA" id="ARBA00000098"/>
    </source>
</evidence>
<dbReference type="EC" id="3.4.11.2" evidence="4"/>
<dbReference type="AlphaFoldDB" id="A0A1D7YDH6"/>
<dbReference type="InterPro" id="IPR045357">
    <property type="entry name" value="Aminopeptidase_N-like_N"/>
</dbReference>
<feature type="domain" description="Peptidase M1 membrane alanine aminopeptidase" evidence="14">
    <location>
        <begin position="312"/>
        <end position="454"/>
    </location>
</feature>
<evidence type="ECO:0000259" key="14">
    <source>
        <dbReference type="Pfam" id="PF01433"/>
    </source>
</evidence>
<dbReference type="Proteomes" id="UP000094960">
    <property type="component" value="Chromosome"/>
</dbReference>
<dbReference type="PANTHER" id="PTHR11533">
    <property type="entry name" value="PROTEASE M1 ZINC METALLOPROTEASE"/>
    <property type="match status" value="1"/>
</dbReference>
<evidence type="ECO:0000256" key="6">
    <source>
        <dbReference type="ARBA" id="ARBA00022670"/>
    </source>
</evidence>
<comment type="cofactor">
    <cofactor evidence="2">
        <name>Zn(2+)</name>
        <dbReference type="ChEBI" id="CHEBI:29105"/>
    </cofactor>
</comment>
<keyword evidence="6" id="KW-0645">Protease</keyword>
<dbReference type="SUPFAM" id="SSF55486">
    <property type="entry name" value="Metalloproteases ('zincins'), catalytic domain"/>
    <property type="match status" value="1"/>
</dbReference>
<name>A0A1D7YDH6_9ACTN</name>
<dbReference type="PRINTS" id="PR00756">
    <property type="entry name" value="ALADIPTASE"/>
</dbReference>
<evidence type="ECO:0000256" key="9">
    <source>
        <dbReference type="ARBA" id="ARBA00022833"/>
    </source>
</evidence>
<dbReference type="PANTHER" id="PTHR11533:SF297">
    <property type="entry name" value="AMINOPEPTIDASE N"/>
    <property type="match status" value="1"/>
</dbReference>
<protein>
    <recommendedName>
        <fullName evidence="5">Aminopeptidase N</fullName>
        <ecNumber evidence="4">3.4.11.2</ecNumber>
    </recommendedName>
    <alternativeName>
        <fullName evidence="11">Alanine aminopeptidase</fullName>
    </alternativeName>
    <alternativeName>
        <fullName evidence="12">Lysyl aminopeptidase</fullName>
    </alternativeName>
</protein>
<dbReference type="KEGG" id="spun:BFF78_23300"/>
<dbReference type="Gene3D" id="1.10.390.10">
    <property type="entry name" value="Neutral Protease Domain 2"/>
    <property type="match status" value="1"/>
</dbReference>
<accession>A0A1D7YDH6</accession>
<dbReference type="InterPro" id="IPR050344">
    <property type="entry name" value="Peptidase_M1_aminopeptidases"/>
</dbReference>
<dbReference type="Pfam" id="PF17900">
    <property type="entry name" value="Peptidase_M1_N"/>
    <property type="match status" value="1"/>
</dbReference>
<evidence type="ECO:0000256" key="2">
    <source>
        <dbReference type="ARBA" id="ARBA00001947"/>
    </source>
</evidence>
<keyword evidence="10" id="KW-0482">Metalloprotease</keyword>
<feature type="domain" description="Aminopeptidase N-like N-terminal" evidence="15">
    <location>
        <begin position="54"/>
        <end position="224"/>
    </location>
</feature>
<comment type="similarity">
    <text evidence="3">Belongs to the peptidase M1 family.</text>
</comment>
<keyword evidence="8" id="KW-0378">Hydrolase</keyword>
<evidence type="ECO:0000256" key="11">
    <source>
        <dbReference type="ARBA" id="ARBA00029811"/>
    </source>
</evidence>
<evidence type="ECO:0000256" key="8">
    <source>
        <dbReference type="ARBA" id="ARBA00022801"/>
    </source>
</evidence>
<dbReference type="GO" id="GO:0016285">
    <property type="term" value="F:alanyl aminopeptidase activity"/>
    <property type="evidence" value="ECO:0007669"/>
    <property type="project" value="UniProtKB-EC"/>
</dbReference>
<dbReference type="InterPro" id="IPR014782">
    <property type="entry name" value="Peptidase_M1_dom"/>
</dbReference>
<dbReference type="InterPro" id="IPR027268">
    <property type="entry name" value="Peptidase_M4/M1_CTD_sf"/>
</dbReference>
<dbReference type="EMBL" id="CP017248">
    <property type="protein sequence ID" value="AOR33602.1"/>
    <property type="molecule type" value="Genomic_DNA"/>
</dbReference>
<evidence type="ECO:0000256" key="10">
    <source>
        <dbReference type="ARBA" id="ARBA00023049"/>
    </source>
</evidence>
<dbReference type="GO" id="GO:0006508">
    <property type="term" value="P:proteolysis"/>
    <property type="evidence" value="ECO:0007669"/>
    <property type="project" value="UniProtKB-KW"/>
</dbReference>
<dbReference type="InterPro" id="IPR001930">
    <property type="entry name" value="Peptidase_M1"/>
</dbReference>
<dbReference type="RefSeq" id="WP_069780169.1">
    <property type="nucleotide sequence ID" value="NZ_CP017248.1"/>
</dbReference>
<keyword evidence="7" id="KW-0479">Metal-binding</keyword>
<evidence type="ECO:0000313" key="16">
    <source>
        <dbReference type="EMBL" id="AOR33602.1"/>
    </source>
</evidence>
<evidence type="ECO:0000313" key="17">
    <source>
        <dbReference type="Proteomes" id="UP000094960"/>
    </source>
</evidence>
<sequence>MSRSVRLVPPAAVLLALALITPACGGGVHGTPGGSGVRDPYFPKAGNGGYDVGHYDLTLDYTPAGRRLTGTAVITARATQDLSAFDLDLAGLHVDSVTVEGKDARFERAGQELTVRPHDDLSKGETFRTTVRYSGTPRTLTDPDGSEEGWLPTSDGALGLGEPVGSMAWFPGNDHPSDKASYDLAVTVPEGLQAVSNGELTGQSTKGGRTTYHWHTAQPMASYVATLAIGHFAITRSTGPHGLPILTAVDPTQAKASKDVLAQLPRIIGWEEYNFGSYPFSSTGAIIAGPGAADYALETQNRPVVPADHLETSTLVHELAHQWYGDSVTPKSWQDMWLNEGFATYAEWLYQEDHGGKSAQQTFMDLYNGDDDAIWAYPPAKPSNAAHISDTPVYQRGAMILQKIRQKAGDDTFYAIIQGWAADHRHGSASTADFTAYVEHKAPHKDFTEIWKDWLYGDGKPAHP</sequence>
<dbReference type="Gene3D" id="2.60.40.1730">
    <property type="entry name" value="tricorn interacting facor f3 domain"/>
    <property type="match status" value="1"/>
</dbReference>
<feature type="signal peptide" evidence="13">
    <location>
        <begin position="1"/>
        <end position="25"/>
    </location>
</feature>
<reference evidence="17" key="1">
    <citation type="submission" date="2016-09" db="EMBL/GenBank/DDBJ databases">
        <title>Streptomyces puniciscabiei strain:TW1S1 Genome sequencing and assembly.</title>
        <authorList>
            <person name="Kim M.-K."/>
            <person name="Kim S.B."/>
        </authorList>
    </citation>
    <scope>NUCLEOTIDE SEQUENCE [LARGE SCALE GENOMIC DNA]</scope>
    <source>
        <strain evidence="17">TW1S1</strain>
    </source>
</reference>
<keyword evidence="9" id="KW-0862">Zinc</keyword>
<evidence type="ECO:0000259" key="15">
    <source>
        <dbReference type="Pfam" id="PF17900"/>
    </source>
</evidence>
<keyword evidence="13" id="KW-0732">Signal</keyword>
<dbReference type="GO" id="GO:0008270">
    <property type="term" value="F:zinc ion binding"/>
    <property type="evidence" value="ECO:0007669"/>
    <property type="project" value="InterPro"/>
</dbReference>